<feature type="domain" description="Reverse transcriptase" evidence="10">
    <location>
        <begin position="527"/>
        <end position="705"/>
    </location>
</feature>
<dbReference type="CDD" id="cd09274">
    <property type="entry name" value="RNase_HI_RT_Ty3"/>
    <property type="match status" value="1"/>
</dbReference>
<dbReference type="InterPro" id="IPR041373">
    <property type="entry name" value="RT_RNaseH"/>
</dbReference>
<feature type="compositionally biased region" description="Polar residues" evidence="8">
    <location>
        <begin position="263"/>
        <end position="272"/>
    </location>
</feature>
<keyword evidence="3" id="KW-0548">Nucleotidyltransferase</keyword>
<organism evidence="12 13">
    <name type="scientific">Aedes albopictus</name>
    <name type="common">Asian tiger mosquito</name>
    <name type="synonym">Stegomyia albopicta</name>
    <dbReference type="NCBI Taxonomy" id="7160"/>
    <lineage>
        <taxon>Eukaryota</taxon>
        <taxon>Metazoa</taxon>
        <taxon>Ecdysozoa</taxon>
        <taxon>Arthropoda</taxon>
        <taxon>Hexapoda</taxon>
        <taxon>Insecta</taxon>
        <taxon>Pterygota</taxon>
        <taxon>Neoptera</taxon>
        <taxon>Endopterygota</taxon>
        <taxon>Diptera</taxon>
        <taxon>Nematocera</taxon>
        <taxon>Culicoidea</taxon>
        <taxon>Culicidae</taxon>
        <taxon>Culicinae</taxon>
        <taxon>Aedini</taxon>
        <taxon>Aedes</taxon>
        <taxon>Stegomyia</taxon>
    </lineage>
</organism>
<dbReference type="SUPFAM" id="SSF50630">
    <property type="entry name" value="Acid proteases"/>
    <property type="match status" value="1"/>
</dbReference>
<dbReference type="Gene3D" id="2.40.70.10">
    <property type="entry name" value="Acid Proteases"/>
    <property type="match status" value="1"/>
</dbReference>
<evidence type="ECO:0000259" key="10">
    <source>
        <dbReference type="PROSITE" id="PS50878"/>
    </source>
</evidence>
<dbReference type="InterPro" id="IPR036397">
    <property type="entry name" value="RNaseH_sf"/>
</dbReference>
<dbReference type="InterPro" id="IPR001584">
    <property type="entry name" value="Integrase_cat-core"/>
</dbReference>
<keyword evidence="4" id="KW-0540">Nuclease</keyword>
<evidence type="ECO:0000256" key="4">
    <source>
        <dbReference type="ARBA" id="ARBA00022722"/>
    </source>
</evidence>
<dbReference type="Pfam" id="PF00078">
    <property type="entry name" value="RVT_1"/>
    <property type="match status" value="1"/>
</dbReference>
<dbReference type="Gene3D" id="3.30.420.10">
    <property type="entry name" value="Ribonuclease H-like superfamily/Ribonuclease H"/>
    <property type="match status" value="1"/>
</dbReference>
<dbReference type="PANTHER" id="PTHR37984">
    <property type="entry name" value="PROTEIN CBG26694"/>
    <property type="match status" value="1"/>
</dbReference>
<dbReference type="InterPro" id="IPR001995">
    <property type="entry name" value="Peptidase_A2_cat"/>
</dbReference>
<dbReference type="Pfam" id="PF13975">
    <property type="entry name" value="gag-asp_proteas"/>
    <property type="match status" value="1"/>
</dbReference>
<dbReference type="InterPro" id="IPR043502">
    <property type="entry name" value="DNA/RNA_pol_sf"/>
</dbReference>
<dbReference type="CDD" id="cd01647">
    <property type="entry name" value="RT_LTR"/>
    <property type="match status" value="1"/>
</dbReference>
<dbReference type="InterPro" id="IPR041588">
    <property type="entry name" value="Integrase_H2C2"/>
</dbReference>
<keyword evidence="5" id="KW-0255">Endonuclease</keyword>
<dbReference type="PROSITE" id="PS50994">
    <property type="entry name" value="INTEGRASE"/>
    <property type="match status" value="1"/>
</dbReference>
<evidence type="ECO:0000256" key="5">
    <source>
        <dbReference type="ARBA" id="ARBA00022759"/>
    </source>
</evidence>
<reference evidence="12" key="2">
    <citation type="submission" date="2025-05" db="UniProtKB">
        <authorList>
            <consortium name="EnsemblMetazoa"/>
        </authorList>
    </citation>
    <scope>IDENTIFICATION</scope>
    <source>
        <strain evidence="12">Foshan</strain>
    </source>
</reference>
<dbReference type="GeneID" id="115255902"/>
<feature type="compositionally biased region" description="Low complexity" evidence="8">
    <location>
        <begin position="1390"/>
        <end position="1403"/>
    </location>
</feature>
<dbReference type="InterPro" id="IPR050951">
    <property type="entry name" value="Retrovirus_Pol_polyprotein"/>
</dbReference>
<evidence type="ECO:0000259" key="9">
    <source>
        <dbReference type="PROSITE" id="PS50175"/>
    </source>
</evidence>
<dbReference type="InterPro" id="IPR000477">
    <property type="entry name" value="RT_dom"/>
</dbReference>
<dbReference type="InterPro" id="IPR043128">
    <property type="entry name" value="Rev_trsase/Diguanyl_cyclase"/>
</dbReference>
<dbReference type="Gene3D" id="3.30.70.270">
    <property type="match status" value="2"/>
</dbReference>
<feature type="domain" description="Integrase catalytic" evidence="11">
    <location>
        <begin position="1087"/>
        <end position="1241"/>
    </location>
</feature>
<dbReference type="Proteomes" id="UP000069940">
    <property type="component" value="Unassembled WGS sequence"/>
</dbReference>
<dbReference type="EC" id="2.7.7.49" evidence="1"/>
<feature type="compositionally biased region" description="Basic residues" evidence="8">
    <location>
        <begin position="328"/>
        <end position="339"/>
    </location>
</feature>
<keyword evidence="7" id="KW-0695">RNA-directed DNA polymerase</keyword>
<protein>
    <recommendedName>
        <fullName evidence="1">RNA-directed DNA polymerase</fullName>
        <ecNumber evidence="1">2.7.7.49</ecNumber>
    </recommendedName>
</protein>
<dbReference type="Pfam" id="PF17917">
    <property type="entry name" value="RT_RNaseH"/>
    <property type="match status" value="1"/>
</dbReference>
<dbReference type="Pfam" id="PF23309">
    <property type="entry name" value="DUF7083"/>
    <property type="match status" value="1"/>
</dbReference>
<evidence type="ECO:0000256" key="3">
    <source>
        <dbReference type="ARBA" id="ARBA00022695"/>
    </source>
</evidence>
<dbReference type="Gene3D" id="3.10.10.10">
    <property type="entry name" value="HIV Type 1 Reverse Transcriptase, subunit A, domain 1"/>
    <property type="match status" value="1"/>
</dbReference>
<dbReference type="Gene3D" id="1.10.340.70">
    <property type="match status" value="1"/>
</dbReference>
<dbReference type="Pfam" id="PF00665">
    <property type="entry name" value="rve"/>
    <property type="match status" value="1"/>
</dbReference>
<evidence type="ECO:0000256" key="2">
    <source>
        <dbReference type="ARBA" id="ARBA00022679"/>
    </source>
</evidence>
<feature type="region of interest" description="Disordered" evidence="8">
    <location>
        <begin position="315"/>
        <end position="344"/>
    </location>
</feature>
<dbReference type="PROSITE" id="PS50175">
    <property type="entry name" value="ASP_PROT_RETROV"/>
    <property type="match status" value="1"/>
</dbReference>
<keyword evidence="2" id="KW-0808">Transferase</keyword>
<feature type="domain" description="Peptidase A2" evidence="9">
    <location>
        <begin position="365"/>
        <end position="443"/>
    </location>
</feature>
<reference evidence="13" key="1">
    <citation type="journal article" date="2015" name="Proc. Natl. Acad. Sci. U.S.A.">
        <title>Genome sequence of the Asian Tiger mosquito, Aedes albopictus, reveals insights into its biology, genetics, and evolution.</title>
        <authorList>
            <person name="Chen X.G."/>
            <person name="Jiang X."/>
            <person name="Gu J."/>
            <person name="Xu M."/>
            <person name="Wu Y."/>
            <person name="Deng Y."/>
            <person name="Zhang C."/>
            <person name="Bonizzoni M."/>
            <person name="Dermauw W."/>
            <person name="Vontas J."/>
            <person name="Armbruster P."/>
            <person name="Huang X."/>
            <person name="Yang Y."/>
            <person name="Zhang H."/>
            <person name="He W."/>
            <person name="Peng H."/>
            <person name="Liu Y."/>
            <person name="Wu K."/>
            <person name="Chen J."/>
            <person name="Lirakis M."/>
            <person name="Topalis P."/>
            <person name="Van Leeuwen T."/>
            <person name="Hall A.B."/>
            <person name="Jiang X."/>
            <person name="Thorpe C."/>
            <person name="Mueller R.L."/>
            <person name="Sun C."/>
            <person name="Waterhouse R.M."/>
            <person name="Yan G."/>
            <person name="Tu Z.J."/>
            <person name="Fang X."/>
            <person name="James A.A."/>
        </authorList>
    </citation>
    <scope>NUCLEOTIDE SEQUENCE [LARGE SCALE GENOMIC DNA]</scope>
    <source>
        <strain evidence="13">Foshan</strain>
    </source>
</reference>
<sequence>MATNNGGSAPGSGGQQQSGNITDTIVQILRNQQALMGQMSQQLAATQSAIKSLSRDEVVLDSLSSNMVEFVYNKESGNTFDAWFSRYSDLFDRDASKLDDAAKVRLLLRKLSPPDHERYNSFILPKTAREFTFAETVEKLKALFGATISIFRRRYNCLQTTKEDSEDYLAYSCKVNKSCVDFKLSELTEEQFKCLTFVCGLKSKQDAEIRMRLINKLNEAEDLTLQQVVEQCNSLVNLKQDTVLVENPSSVNFVAHNKRNKPYRSSSNSPSRDQPRTPCWSCGGMHFNKDCRFRDHKCRDCGKQGHKEGYCSCFSSKSSSGASSSKKPAPKNKKKKRNQSTKTVTVQNISQGRKFIDVKLNGVPLRLQLDTGSDVSIISHRSWIKLGRPKVQTASCQARTASGEPLDLVSELHCSITLNNVTKEGKCYVAAPNVHLDILGIDLMDMFGLWNQSITSFCNQVTTEETQEVADLRAQFPNVFTTKLGLYNKTPVQLVLKNNPKPVFRPKRPVAYSMESAVEEELRRLESLDILKKVNFSDWAAPIVAVRKPNGTVRICADFSTGLNSALEPNCYPLPLPEDIFTKMANCRYFSHIDLSDAYLQVPVDEASQQLLTINTHKGLYQFTRLSPGVKSAPGAFQQIMDTMLAGLTFTVGYLDDVLVGGRTKAEHQRNLQKVLARLQEFGFTVRIEKCSFSMRQVKYLGQILDGDGIRPDPDKVAAIVNMPPPHDVPTLRSYLGAINYYGKYVKEMRTLRQPMDELLKAENKFNWSSACQKSFDRFREILQSPLLLTHYNPSMDIVVSADASSVGLGARIAHKFPDGSVKAIYHVSRSLTAAETNYSQVEKEGLALVFAVTRFHRMLFGRKFTLETDHKPLLQIFGSKKGIPTYTANRLQRWALTLLLYDFEICYISTDSFGHADVLSRLINSHVRPEEEYVIASLELEHSIRTTINDSLQAFPLSFKVIQGATKSDDCLLRTIRFVNEGWPSNKGTISDPATQQFYLRREHLSIVAGCLMYGERLVIPSTCRKKVLQQLHKGHPGVERMRSIARQYVYWPNIDDDVSRLVRSCNECASVAKTDRKTNLESWPKPAKPWQRLHLDFAGPLDGSYFLILVDSFTKWPEVVRTNNITTATTLRILRGIFARYGQPETLVTDNGTQLTSDKFEAYCSANGIVHLKTAPYHPQSNGLAERFVDTFKRTLKKITAGGETLDEAIDSFLLCYRSTPCRSAPDGKSPGELMYGRPIRTSLELLRPPTPYNEPSKDQAKQFNRKHGTKAREYHPQDLVWTKAYSANTWTWTPGKVIERIGSVMYNIWLPSKQNLVRSHCNQMRKRYESEDNTQLSSTPIHAQVPLAILLDSWGLRNTIPEPEVESSQPVSPLPAALLEDLQPVPQRRQRTPQTNLQQQSIPTRQSSRVRRLPVRYEPYSLY</sequence>
<dbReference type="PROSITE" id="PS50878">
    <property type="entry name" value="RT_POL"/>
    <property type="match status" value="1"/>
</dbReference>
<evidence type="ECO:0000256" key="8">
    <source>
        <dbReference type="SAM" id="MobiDB-lite"/>
    </source>
</evidence>
<feature type="compositionally biased region" description="Low complexity" evidence="8">
    <location>
        <begin position="315"/>
        <end position="327"/>
    </location>
</feature>
<accession>A0ABM1ZB86</accession>
<feature type="region of interest" description="Disordered" evidence="8">
    <location>
        <begin position="255"/>
        <end position="275"/>
    </location>
</feature>
<keyword evidence="13" id="KW-1185">Reference proteome</keyword>
<dbReference type="SUPFAM" id="SSF56672">
    <property type="entry name" value="DNA/RNA polymerases"/>
    <property type="match status" value="1"/>
</dbReference>
<dbReference type="InterPro" id="IPR012337">
    <property type="entry name" value="RNaseH-like_sf"/>
</dbReference>
<evidence type="ECO:0000256" key="7">
    <source>
        <dbReference type="ARBA" id="ARBA00022918"/>
    </source>
</evidence>
<dbReference type="RefSeq" id="XP_029709952.2">
    <property type="nucleotide sequence ID" value="XM_029854092.2"/>
</dbReference>
<dbReference type="Pfam" id="PF17921">
    <property type="entry name" value="Integrase_H2C2"/>
    <property type="match status" value="1"/>
</dbReference>
<dbReference type="EnsemblMetazoa" id="AALFPA23_016831.R24570">
    <property type="protein sequence ID" value="AALFPA23_016831.P24570"/>
    <property type="gene ID" value="AALFPA23_016831"/>
</dbReference>
<evidence type="ECO:0000256" key="6">
    <source>
        <dbReference type="ARBA" id="ARBA00022801"/>
    </source>
</evidence>
<evidence type="ECO:0000313" key="12">
    <source>
        <dbReference type="EnsemblMetazoa" id="AALFPA23_016831.P24570"/>
    </source>
</evidence>
<keyword evidence="6" id="KW-0378">Hydrolase</keyword>
<feature type="region of interest" description="Disordered" evidence="8">
    <location>
        <begin position="1249"/>
        <end position="1273"/>
    </location>
</feature>
<dbReference type="SUPFAM" id="SSF53098">
    <property type="entry name" value="Ribonuclease H-like"/>
    <property type="match status" value="1"/>
</dbReference>
<dbReference type="InterPro" id="IPR021109">
    <property type="entry name" value="Peptidase_aspartic_dom_sf"/>
</dbReference>
<dbReference type="InterPro" id="IPR055510">
    <property type="entry name" value="DUF7083"/>
</dbReference>
<name>A0ABM1ZB86_AEDAL</name>
<feature type="region of interest" description="Disordered" evidence="8">
    <location>
        <begin position="1390"/>
        <end position="1413"/>
    </location>
</feature>
<evidence type="ECO:0000313" key="13">
    <source>
        <dbReference type="Proteomes" id="UP000069940"/>
    </source>
</evidence>
<evidence type="ECO:0000256" key="1">
    <source>
        <dbReference type="ARBA" id="ARBA00012493"/>
    </source>
</evidence>
<proteinExistence type="predicted"/>
<evidence type="ECO:0000259" key="11">
    <source>
        <dbReference type="PROSITE" id="PS50994"/>
    </source>
</evidence>
<dbReference type="PANTHER" id="PTHR37984:SF5">
    <property type="entry name" value="PROTEIN NYNRIN-LIKE"/>
    <property type="match status" value="1"/>
</dbReference>